<dbReference type="InterPro" id="IPR023213">
    <property type="entry name" value="CAT-like_dom_sf"/>
</dbReference>
<keyword evidence="4" id="KW-1185">Reference proteome</keyword>
<dbReference type="Pfam" id="PF07428">
    <property type="entry name" value="Tri3"/>
    <property type="match status" value="1"/>
</dbReference>
<dbReference type="GO" id="GO:0016407">
    <property type="term" value="F:acetyltransferase activity"/>
    <property type="evidence" value="ECO:0007669"/>
    <property type="project" value="InterPro"/>
</dbReference>
<name>A0AAD7BHJ4_9AGAR</name>
<evidence type="ECO:0000256" key="2">
    <source>
        <dbReference type="ARBA" id="ARBA00022679"/>
    </source>
</evidence>
<proteinExistence type="inferred from homology"/>
<keyword evidence="2" id="KW-0808">Transferase</keyword>
<protein>
    <submittedName>
        <fullName evidence="3">Uncharacterized protein</fullName>
    </submittedName>
</protein>
<evidence type="ECO:0000256" key="1">
    <source>
        <dbReference type="ARBA" id="ARBA00006439"/>
    </source>
</evidence>
<dbReference type="AlphaFoldDB" id="A0AAD7BHJ4"/>
<gene>
    <name evidence="3" type="ORF">FB45DRAFT_928849</name>
</gene>
<dbReference type="PANTHER" id="PTHR42034:SF1">
    <property type="entry name" value="CONDENSATION DOMAIN-CONTAINING PROTEIN"/>
    <property type="match status" value="1"/>
</dbReference>
<dbReference type="Gene3D" id="3.30.559.10">
    <property type="entry name" value="Chloramphenicol acetyltransferase-like domain"/>
    <property type="match status" value="1"/>
</dbReference>
<organism evidence="3 4">
    <name type="scientific">Roridomyces roridus</name>
    <dbReference type="NCBI Taxonomy" id="1738132"/>
    <lineage>
        <taxon>Eukaryota</taxon>
        <taxon>Fungi</taxon>
        <taxon>Dikarya</taxon>
        <taxon>Basidiomycota</taxon>
        <taxon>Agaricomycotina</taxon>
        <taxon>Agaricomycetes</taxon>
        <taxon>Agaricomycetidae</taxon>
        <taxon>Agaricales</taxon>
        <taxon>Marasmiineae</taxon>
        <taxon>Mycenaceae</taxon>
        <taxon>Roridomyces</taxon>
    </lineage>
</organism>
<accession>A0AAD7BHJ4</accession>
<evidence type="ECO:0000313" key="4">
    <source>
        <dbReference type="Proteomes" id="UP001221142"/>
    </source>
</evidence>
<dbReference type="PANTHER" id="PTHR42034">
    <property type="entry name" value="CHROMOSOME 7, WHOLE GENOME SHOTGUN SEQUENCE-RELATED"/>
    <property type="match status" value="1"/>
</dbReference>
<dbReference type="GO" id="GO:0043386">
    <property type="term" value="P:mycotoxin biosynthetic process"/>
    <property type="evidence" value="ECO:0007669"/>
    <property type="project" value="InterPro"/>
</dbReference>
<evidence type="ECO:0000313" key="3">
    <source>
        <dbReference type="EMBL" id="KAJ7621277.1"/>
    </source>
</evidence>
<dbReference type="EMBL" id="JARKIF010000016">
    <property type="protein sequence ID" value="KAJ7621277.1"/>
    <property type="molecule type" value="Genomic_DNA"/>
</dbReference>
<reference evidence="3" key="1">
    <citation type="submission" date="2023-03" db="EMBL/GenBank/DDBJ databases">
        <title>Massive genome expansion in bonnet fungi (Mycena s.s.) driven by repeated elements and novel gene families across ecological guilds.</title>
        <authorList>
            <consortium name="Lawrence Berkeley National Laboratory"/>
            <person name="Harder C.B."/>
            <person name="Miyauchi S."/>
            <person name="Viragh M."/>
            <person name="Kuo A."/>
            <person name="Thoen E."/>
            <person name="Andreopoulos B."/>
            <person name="Lu D."/>
            <person name="Skrede I."/>
            <person name="Drula E."/>
            <person name="Henrissat B."/>
            <person name="Morin E."/>
            <person name="Kohler A."/>
            <person name="Barry K."/>
            <person name="LaButti K."/>
            <person name="Morin E."/>
            <person name="Salamov A."/>
            <person name="Lipzen A."/>
            <person name="Mereny Z."/>
            <person name="Hegedus B."/>
            <person name="Baldrian P."/>
            <person name="Stursova M."/>
            <person name="Weitz H."/>
            <person name="Taylor A."/>
            <person name="Grigoriev I.V."/>
            <person name="Nagy L.G."/>
            <person name="Martin F."/>
            <person name="Kauserud H."/>
        </authorList>
    </citation>
    <scope>NUCLEOTIDE SEQUENCE</scope>
    <source>
        <strain evidence="3">9284</strain>
    </source>
</reference>
<comment type="caution">
    <text evidence="3">The sequence shown here is derived from an EMBL/GenBank/DDBJ whole genome shotgun (WGS) entry which is preliminary data.</text>
</comment>
<comment type="similarity">
    <text evidence="1">Belongs to the trichothecene O-acetyltransferase family.</text>
</comment>
<dbReference type="InterPro" id="IPR009992">
    <property type="entry name" value="Tri3/Sat12/Sat16/Mac1"/>
</dbReference>
<dbReference type="Gene3D" id="3.30.559.30">
    <property type="entry name" value="Nonribosomal peptide synthetase, condensation domain"/>
    <property type="match status" value="1"/>
</dbReference>
<dbReference type="Proteomes" id="UP001221142">
    <property type="component" value="Unassembled WGS sequence"/>
</dbReference>
<sequence length="516" mass="58152">MSAEQLLSKFDYDKFLWKPSNDEPSLFQRPLAGVELVQDLWNRFEKGGQTLFVALNLVLVTPTSEALLREAARRAWIALRHQIPIVATSIDIDENENPILKYRVPNTHQVDEWAARTLVVHTQTAVDLYQVHAELGDQKIPSADGDQTWMHLILPSSPAEIDQIGFIFHTHHSITDGHGSQILVNAYLTEFGQQLGNTGAEVQFRWGEEVDRLPPDCFTILNPAEPLLIKPDSTEEPSFGDPVYGTLGAEMQRIGDSMQNVYGFKPRDGDKSAWPAYRHIDLEFSEDESKHLLAYMKEQPHTLTVLAHAALAMVVMSNNPPSSEFGQYKLNNFTLLDVRHRLREPFSSRHGFAGYALSTPIFQVPVSLFLGSDGMALPLDRATLLKVMEDVGPRYKAQRDMPPGYLALAAEVFCQGLKQGYAANLVPPAQCYTFSSDGRGENKLDSMFHDKQGRPMFKLARFFTSISRIHPAPFFRLSSWQGVIDLGSDYNENLISREEVEAYLAKWKEFMGLVIQ</sequence>